<dbReference type="InterPro" id="IPR012318">
    <property type="entry name" value="HTH_CRP"/>
</dbReference>
<keyword evidence="2" id="KW-0238">DNA-binding</keyword>
<keyword evidence="6" id="KW-1185">Reference proteome</keyword>
<evidence type="ECO:0000313" key="6">
    <source>
        <dbReference type="Proteomes" id="UP000602124"/>
    </source>
</evidence>
<dbReference type="GO" id="GO:0006355">
    <property type="term" value="P:regulation of DNA-templated transcription"/>
    <property type="evidence" value="ECO:0007669"/>
    <property type="project" value="InterPro"/>
</dbReference>
<dbReference type="Pfam" id="PF00027">
    <property type="entry name" value="cNMP_binding"/>
    <property type="match status" value="1"/>
</dbReference>
<evidence type="ECO:0000256" key="3">
    <source>
        <dbReference type="ARBA" id="ARBA00023163"/>
    </source>
</evidence>
<dbReference type="PROSITE" id="PS51063">
    <property type="entry name" value="HTH_CRP_2"/>
    <property type="match status" value="1"/>
</dbReference>
<keyword evidence="1" id="KW-0805">Transcription regulation</keyword>
<dbReference type="GO" id="GO:0003677">
    <property type="term" value="F:DNA binding"/>
    <property type="evidence" value="ECO:0007669"/>
    <property type="project" value="UniProtKB-KW"/>
</dbReference>
<dbReference type="InterPro" id="IPR036388">
    <property type="entry name" value="WH-like_DNA-bd_sf"/>
</dbReference>
<keyword evidence="3" id="KW-0804">Transcription</keyword>
<dbReference type="Gene3D" id="1.10.10.10">
    <property type="entry name" value="Winged helix-like DNA-binding domain superfamily/Winged helix DNA-binding domain"/>
    <property type="match status" value="1"/>
</dbReference>
<feature type="domain" description="HTH crp-type" evidence="4">
    <location>
        <begin position="148"/>
        <end position="222"/>
    </location>
</feature>
<dbReference type="AlphaFoldDB" id="A0A934IRK1"/>
<dbReference type="SUPFAM" id="SSF51206">
    <property type="entry name" value="cAMP-binding domain-like"/>
    <property type="match status" value="1"/>
</dbReference>
<comment type="caution">
    <text evidence="5">The sequence shown here is derived from an EMBL/GenBank/DDBJ whole genome shotgun (WGS) entry which is preliminary data.</text>
</comment>
<name>A0A934IRK1_9HYPH</name>
<organism evidence="5 6">
    <name type="scientific">Devosia sediminis</name>
    <dbReference type="NCBI Taxonomy" id="2798801"/>
    <lineage>
        <taxon>Bacteria</taxon>
        <taxon>Pseudomonadati</taxon>
        <taxon>Pseudomonadota</taxon>
        <taxon>Alphaproteobacteria</taxon>
        <taxon>Hyphomicrobiales</taxon>
        <taxon>Devosiaceae</taxon>
        <taxon>Devosia</taxon>
    </lineage>
</organism>
<evidence type="ECO:0000259" key="4">
    <source>
        <dbReference type="PROSITE" id="PS51063"/>
    </source>
</evidence>
<dbReference type="Gene3D" id="2.60.120.10">
    <property type="entry name" value="Jelly Rolls"/>
    <property type="match status" value="1"/>
</dbReference>
<dbReference type="InterPro" id="IPR014710">
    <property type="entry name" value="RmlC-like_jellyroll"/>
</dbReference>
<dbReference type="EMBL" id="JAEKMH010000002">
    <property type="protein sequence ID" value="MBJ3785499.1"/>
    <property type="molecule type" value="Genomic_DNA"/>
</dbReference>
<dbReference type="InterPro" id="IPR036390">
    <property type="entry name" value="WH_DNA-bd_sf"/>
</dbReference>
<sequence>MQEPLDVLIAKLASIGRLLPEYETAIRQLPIRVSQLDRGDDAVMEGQIMGHCCVVIEGLLQRHKHMQDGSRQILSFHPAGDIPDLQSLHLRKVDYTLSATTPTTIATIRHSDMQAMLRKHPGLTDLFWRDTLVDAAKFLTWMMLIGQASAEARMAHLFCEMFMRLKSVGTIDSFEFPFKVTQSDLADALGMSIVHANRTLQELRSAGLLIFASGQAEILDWPRLSELGQFDPAYLHLADE</sequence>
<dbReference type="Pfam" id="PF13545">
    <property type="entry name" value="HTH_Crp_2"/>
    <property type="match status" value="1"/>
</dbReference>
<dbReference type="SUPFAM" id="SSF46785">
    <property type="entry name" value="Winged helix' DNA-binding domain"/>
    <property type="match status" value="1"/>
</dbReference>
<evidence type="ECO:0000256" key="2">
    <source>
        <dbReference type="ARBA" id="ARBA00023125"/>
    </source>
</evidence>
<dbReference type="RefSeq" id="WP_198876674.1">
    <property type="nucleotide sequence ID" value="NZ_JAEKMH010000002.1"/>
</dbReference>
<evidence type="ECO:0000256" key="1">
    <source>
        <dbReference type="ARBA" id="ARBA00023015"/>
    </source>
</evidence>
<dbReference type="InterPro" id="IPR018490">
    <property type="entry name" value="cNMP-bd_dom_sf"/>
</dbReference>
<evidence type="ECO:0000313" key="5">
    <source>
        <dbReference type="EMBL" id="MBJ3785499.1"/>
    </source>
</evidence>
<proteinExistence type="predicted"/>
<protein>
    <submittedName>
        <fullName evidence="5">Crp/Fnr family transcriptional regulator</fullName>
    </submittedName>
</protein>
<gene>
    <name evidence="5" type="ORF">JEQ47_12255</name>
</gene>
<accession>A0A934IRK1</accession>
<dbReference type="Proteomes" id="UP000602124">
    <property type="component" value="Unassembled WGS sequence"/>
</dbReference>
<dbReference type="SMART" id="SM00419">
    <property type="entry name" value="HTH_CRP"/>
    <property type="match status" value="1"/>
</dbReference>
<reference evidence="5" key="1">
    <citation type="submission" date="2020-12" db="EMBL/GenBank/DDBJ databases">
        <title>Devosia sp. MSA67 isolated from Mo River.</title>
        <authorList>
            <person name="Ma F."/>
            <person name="Zi Z."/>
        </authorList>
    </citation>
    <scope>NUCLEOTIDE SEQUENCE</scope>
    <source>
        <strain evidence="5">MSA67</strain>
    </source>
</reference>
<dbReference type="InterPro" id="IPR000595">
    <property type="entry name" value="cNMP-bd_dom"/>
</dbReference>